<keyword evidence="5 7" id="KW-0648">Protein biosynthesis</keyword>
<evidence type="ECO:0000256" key="6">
    <source>
        <dbReference type="ARBA" id="ARBA00023134"/>
    </source>
</evidence>
<dbReference type="FunFam" id="3.40.50.300:FF:000019">
    <property type="entry name" value="Translation initiation factor IF-2"/>
    <property type="match status" value="1"/>
</dbReference>
<dbReference type="PANTHER" id="PTHR43381">
    <property type="entry name" value="TRANSLATION INITIATION FACTOR IF-2-RELATED"/>
    <property type="match status" value="1"/>
</dbReference>
<dbReference type="SUPFAM" id="SSF52540">
    <property type="entry name" value="P-loop containing nucleoside triphosphate hydrolases"/>
    <property type="match status" value="1"/>
</dbReference>
<dbReference type="Pfam" id="PF00009">
    <property type="entry name" value="GTP_EFTU"/>
    <property type="match status" value="1"/>
</dbReference>
<dbReference type="CDD" id="cd01887">
    <property type="entry name" value="IF2_eIF5B"/>
    <property type="match status" value="1"/>
</dbReference>
<dbReference type="InterPro" id="IPR023115">
    <property type="entry name" value="TIF_IF2_dom3"/>
</dbReference>
<dbReference type="CDD" id="cd03702">
    <property type="entry name" value="IF2_mtIF2_II"/>
    <property type="match status" value="1"/>
</dbReference>
<feature type="compositionally biased region" description="Basic and acidic residues" evidence="9">
    <location>
        <begin position="127"/>
        <end position="136"/>
    </location>
</feature>
<dbReference type="Pfam" id="PF22042">
    <property type="entry name" value="EF-G_D2"/>
    <property type="match status" value="1"/>
</dbReference>
<evidence type="ECO:0000256" key="4">
    <source>
        <dbReference type="ARBA" id="ARBA00022741"/>
    </source>
</evidence>
<dbReference type="Gene3D" id="3.40.50.10050">
    <property type="entry name" value="Translation initiation factor IF- 2, domain 3"/>
    <property type="match status" value="1"/>
</dbReference>
<dbReference type="InterPro" id="IPR044145">
    <property type="entry name" value="IF2_II"/>
</dbReference>
<dbReference type="PROSITE" id="PS51722">
    <property type="entry name" value="G_TR_2"/>
    <property type="match status" value="1"/>
</dbReference>
<dbReference type="NCBIfam" id="TIGR00231">
    <property type="entry name" value="small_GTP"/>
    <property type="match status" value="1"/>
</dbReference>
<dbReference type="BioCyc" id="DPIE1322246:BN4_RS03930-MONOMER"/>
<proteinExistence type="inferred from homology"/>
<dbReference type="GO" id="GO:0005829">
    <property type="term" value="C:cytosol"/>
    <property type="evidence" value="ECO:0007669"/>
    <property type="project" value="TreeGrafter"/>
</dbReference>
<dbReference type="FunFam" id="2.40.30.10:FF:000007">
    <property type="entry name" value="Translation initiation factor IF-2"/>
    <property type="match status" value="1"/>
</dbReference>
<comment type="function">
    <text evidence="7 8">One of the essential components for the initiation of protein synthesis. Protects formylmethionyl-tRNA from spontaneous hydrolysis and promotes its binding to the 30S ribosomal subunits. Also involved in the hydrolysis of GTP during the formation of the 70S ribosomal complex.</text>
</comment>
<dbReference type="KEGG" id="dpi:BN4_10766"/>
<keyword evidence="7" id="KW-0963">Cytoplasm</keyword>
<reference evidence="12" key="2">
    <citation type="journal article" date="2013" name="Stand. Genomic Sci.">
        <title>Complete genome sequence of Desulfocapsa sulfexigens, a marine deltaproteobacterium specialized in disproportionating inorganic sulfur compounds.</title>
        <authorList>
            <person name="Finster K.W."/>
            <person name="Kjeldsen K.U."/>
            <person name="Kube M."/>
            <person name="Reinhardt R."/>
            <person name="Mussmann M."/>
            <person name="Amann R."/>
            <person name="Schreiber L."/>
        </authorList>
    </citation>
    <scope>NUCLEOTIDE SEQUENCE [LARGE SCALE GENOMIC DNA]</scope>
    <source>
        <strain evidence="12">DSM 10523 / SB164P1</strain>
    </source>
</reference>
<keyword evidence="4 7" id="KW-0547">Nucleotide-binding</keyword>
<dbReference type="HAMAP" id="MF_00100_B">
    <property type="entry name" value="IF_2_B"/>
    <property type="match status" value="1"/>
</dbReference>
<dbReference type="STRING" id="1322246.BN4_10766"/>
<dbReference type="InterPro" id="IPR005225">
    <property type="entry name" value="Small_GTP-bd"/>
</dbReference>
<comment type="similarity">
    <text evidence="1 7 8">Belongs to the TRAFAC class translation factor GTPase superfamily. Classic translation factor GTPase family. IF-2 subfamily.</text>
</comment>
<dbReference type="Pfam" id="PF11987">
    <property type="entry name" value="IF-2"/>
    <property type="match status" value="1"/>
</dbReference>
<sequence>MTAKVRVEDLAAELGLSNKEIIQQLREIGVQAKSQKTMVEDEDVDRLKAEMKSGSGGKEVRRVTDSGVIVRRRRKKSKDAVVEEETMVQEEIAETPSEAETAQDISSETPKDEAPAPAEEVTAEAEAPEKAAEVQTKKPAVKKPAKQSAPQVKIIKPAVDPTPEVIEPEVPEAKAEAAETPVAETVAKEAAPEPAPEKAEAKPVVVDTPEVKSAPKVEETPAAEEKPAAKSKAPHVEEKTAKDDKKKKKKKRKEPEAPKVKIISMPDPNEVKAREAAKAMSQPARRSGPGRPGGGRPNDGRPGAGRPGAGRPGGGRPGGPRPGAGRPTGGAPDPQPPMPDGRSKKKKGKKDRRVVEFATGGRDKGGRFDDDFQGRKGRKKKGGRRQQQVEQPQVTPMKAAKRKIKFDEAIRLSDMAHQMGTKAQDLIKALFGMGVMATINQSLDIDTASLLASEFGYEVENVSFDELEFLAPSEVDKEEDLKSRPPVVTIMGHVDHGKTSLLDAIRLSNVTDGEAGGITQHIGAYHVQTARGEIVFLDTPGHEAFTTMRMRGAQVTDIVILVVAADDGVMEQTREAISHSKAAGVPIVVAVNKIDKEGANPDNVKRELAEQGLVPEDWGGDTIFAHVSAKQKTGLDELLEMVLLQAEVLELKANPDKPGRGHIVEARLDKGRGPVGTMLITEGTINQGDSFVSGVHFGKVRAMFDDQGKKLKSAGPAMPVEIQGFDGLPEAGDELFVVEEEKVARRIAQSRAMKQREKILSSKSKVTLESFLASKPDDKAQDLNLVLKADVQGSLEAVTEALNKLSTSEIKINVVHGGAGAITESDILLAGASEAIIIGFNVRPNLKVKEIAEHEGVEVRFYDIIYKLVQEVKDAMSGMLTPDIEEVYLGQAEVRETFSVPKVGIIAGCFVPDGKIVRNCKVRLLRDGVVIYTGAVSSLRRMKDDVKEVTKGFECGIGLEKFNDIKVGDAIEAFETKEVARTID</sequence>
<dbReference type="InterPro" id="IPR053905">
    <property type="entry name" value="EF-G-like_DII"/>
</dbReference>
<feature type="region of interest" description="Disordered" evidence="9">
    <location>
        <begin position="72"/>
        <end position="400"/>
    </location>
</feature>
<dbReference type="FunFam" id="3.40.50.10050:FF:000001">
    <property type="entry name" value="Translation initiation factor IF-2"/>
    <property type="match status" value="1"/>
</dbReference>
<feature type="compositionally biased region" description="Polar residues" evidence="9">
    <location>
        <begin position="98"/>
        <end position="108"/>
    </location>
</feature>
<dbReference type="eggNOG" id="COG0532">
    <property type="taxonomic scope" value="Bacteria"/>
</dbReference>
<reference evidence="11 12" key="1">
    <citation type="journal article" date="2013" name="PLoS ONE">
        <title>The first genomic and proteomic characterization of a deep-sea sulfate reducer: insights into the piezophilic lifestyle of Desulfovibrio piezophilus.</title>
        <authorList>
            <person name="Pradel N."/>
            <person name="Ji B."/>
            <person name="Gimenez G."/>
            <person name="Talla E."/>
            <person name="Lenoble P."/>
            <person name="Garel M."/>
            <person name="Tamburini C."/>
            <person name="Fourquet P."/>
            <person name="Lebrun R."/>
            <person name="Bertin P."/>
            <person name="Denis Y."/>
            <person name="Pophillat M."/>
            <person name="Barbe V."/>
            <person name="Ollivier B."/>
            <person name="Dolla A."/>
        </authorList>
    </citation>
    <scope>NUCLEOTIDE SEQUENCE [LARGE SCALE GENOMIC DNA]</scope>
    <source>
        <strain evidence="12">DSM 10523 / SB164P1</strain>
    </source>
</reference>
<feature type="compositionally biased region" description="Basic and acidic residues" evidence="9">
    <location>
        <begin position="186"/>
        <end position="201"/>
    </location>
</feature>
<dbReference type="PATRIC" id="fig|879567.3.peg.790"/>
<evidence type="ECO:0000313" key="12">
    <source>
        <dbReference type="Proteomes" id="UP000011724"/>
    </source>
</evidence>
<dbReference type="PROSITE" id="PS01176">
    <property type="entry name" value="IF2"/>
    <property type="match status" value="1"/>
</dbReference>
<dbReference type="CDD" id="cd03692">
    <property type="entry name" value="mtIF2_IVc"/>
    <property type="match status" value="1"/>
</dbReference>
<dbReference type="AlphaFoldDB" id="M1WUY7"/>
<accession>M1WUY7</accession>
<feature type="compositionally biased region" description="Basic residues" evidence="9">
    <location>
        <begin position="343"/>
        <end position="352"/>
    </location>
</feature>
<dbReference type="GO" id="GO:0003743">
    <property type="term" value="F:translation initiation factor activity"/>
    <property type="evidence" value="ECO:0007669"/>
    <property type="project" value="UniProtKB-UniRule"/>
</dbReference>
<evidence type="ECO:0000256" key="2">
    <source>
        <dbReference type="ARBA" id="ARBA00020675"/>
    </source>
</evidence>
<gene>
    <name evidence="7 11" type="primary">infB</name>
    <name evidence="11" type="ordered locus">BN4_10766</name>
</gene>
<dbReference type="Pfam" id="PF04760">
    <property type="entry name" value="IF2_N"/>
    <property type="match status" value="2"/>
</dbReference>
<dbReference type="GO" id="GO:0003924">
    <property type="term" value="F:GTPase activity"/>
    <property type="evidence" value="ECO:0007669"/>
    <property type="project" value="UniProtKB-UniRule"/>
</dbReference>
<feature type="compositionally biased region" description="Basic residues" evidence="9">
    <location>
        <begin position="375"/>
        <end position="384"/>
    </location>
</feature>
<dbReference type="InterPro" id="IPR015760">
    <property type="entry name" value="TIF_IF2"/>
</dbReference>
<feature type="binding site" evidence="7">
    <location>
        <begin position="592"/>
        <end position="595"/>
    </location>
    <ligand>
        <name>GTP</name>
        <dbReference type="ChEBI" id="CHEBI:37565"/>
    </ligand>
</feature>
<feature type="compositionally biased region" description="Gly residues" evidence="9">
    <location>
        <begin position="290"/>
        <end position="328"/>
    </location>
</feature>
<dbReference type="EMBL" id="FO203427">
    <property type="protein sequence ID" value="CCH48003.1"/>
    <property type="molecule type" value="Genomic_DNA"/>
</dbReference>
<dbReference type="InterPro" id="IPR009000">
    <property type="entry name" value="Transl_B-barrel_sf"/>
</dbReference>
<dbReference type="SUPFAM" id="SSF50447">
    <property type="entry name" value="Translation proteins"/>
    <property type="match status" value="2"/>
</dbReference>
<keyword evidence="3 7" id="KW-0396">Initiation factor</keyword>
<feature type="compositionally biased region" description="Basic and acidic residues" evidence="9">
    <location>
        <begin position="361"/>
        <end position="374"/>
    </location>
</feature>
<dbReference type="NCBIfam" id="TIGR00487">
    <property type="entry name" value="IF-2"/>
    <property type="match status" value="1"/>
</dbReference>
<dbReference type="HOGENOM" id="CLU_006301_5_1_7"/>
<evidence type="ECO:0000256" key="5">
    <source>
        <dbReference type="ARBA" id="ARBA00022917"/>
    </source>
</evidence>
<dbReference type="InterPro" id="IPR027417">
    <property type="entry name" value="P-loop_NTPase"/>
</dbReference>
<feature type="compositionally biased region" description="Acidic residues" evidence="9">
    <location>
        <begin position="82"/>
        <end position="93"/>
    </location>
</feature>
<dbReference type="InterPro" id="IPR000795">
    <property type="entry name" value="T_Tr_GTP-bd_dom"/>
</dbReference>
<protein>
    <recommendedName>
        <fullName evidence="2 7">Translation initiation factor IF-2</fullName>
    </recommendedName>
</protein>
<evidence type="ECO:0000256" key="3">
    <source>
        <dbReference type="ARBA" id="ARBA00022540"/>
    </source>
</evidence>
<name>M1WUY7_PSEP2</name>
<dbReference type="PANTHER" id="PTHR43381:SF5">
    <property type="entry name" value="TR-TYPE G DOMAIN-CONTAINING PROTEIN"/>
    <property type="match status" value="1"/>
</dbReference>
<evidence type="ECO:0000256" key="9">
    <source>
        <dbReference type="SAM" id="MobiDB-lite"/>
    </source>
</evidence>
<feature type="binding site" evidence="7">
    <location>
        <begin position="538"/>
        <end position="542"/>
    </location>
    <ligand>
        <name>GTP</name>
        <dbReference type="ChEBI" id="CHEBI:37565"/>
    </ligand>
</feature>
<evidence type="ECO:0000256" key="1">
    <source>
        <dbReference type="ARBA" id="ARBA00007733"/>
    </source>
</evidence>
<dbReference type="GO" id="GO:0005525">
    <property type="term" value="F:GTP binding"/>
    <property type="evidence" value="ECO:0007669"/>
    <property type="project" value="UniProtKB-KW"/>
</dbReference>
<dbReference type="OrthoDB" id="9811804at2"/>
<dbReference type="InterPro" id="IPR006847">
    <property type="entry name" value="IF2_N"/>
</dbReference>
<feature type="binding site" evidence="7">
    <location>
        <begin position="492"/>
        <end position="499"/>
    </location>
    <ligand>
        <name>GTP</name>
        <dbReference type="ChEBI" id="CHEBI:37565"/>
    </ligand>
</feature>
<dbReference type="InterPro" id="IPR000178">
    <property type="entry name" value="TF_IF2_bacterial-like"/>
</dbReference>
<evidence type="ECO:0000256" key="8">
    <source>
        <dbReference type="RuleBase" id="RU000644"/>
    </source>
</evidence>
<dbReference type="Gene3D" id="3.40.50.300">
    <property type="entry name" value="P-loop containing nucleotide triphosphate hydrolases"/>
    <property type="match status" value="1"/>
</dbReference>
<keyword evidence="6 7" id="KW-0342">GTP-binding</keyword>
<feature type="compositionally biased region" description="Basic and acidic residues" evidence="9">
    <location>
        <begin position="209"/>
        <end position="244"/>
    </location>
</feature>
<evidence type="ECO:0000256" key="7">
    <source>
        <dbReference type="HAMAP-Rule" id="MF_00100"/>
    </source>
</evidence>
<evidence type="ECO:0000259" key="10">
    <source>
        <dbReference type="PROSITE" id="PS51722"/>
    </source>
</evidence>
<dbReference type="Gene3D" id="1.10.10.2480">
    <property type="match status" value="1"/>
</dbReference>
<organism evidence="11 12">
    <name type="scientific">Pseudodesulfovibrio piezophilus (strain DSM 21447 / JCM 15486 / C1TLV30)</name>
    <name type="common">Desulfovibrio piezophilus</name>
    <dbReference type="NCBI Taxonomy" id="1322246"/>
    <lineage>
        <taxon>Bacteria</taxon>
        <taxon>Pseudomonadati</taxon>
        <taxon>Thermodesulfobacteriota</taxon>
        <taxon>Desulfovibrionia</taxon>
        <taxon>Desulfovibrionales</taxon>
        <taxon>Desulfovibrionaceae</taxon>
    </lineage>
</organism>
<keyword evidence="12" id="KW-1185">Reference proteome</keyword>
<dbReference type="FunFam" id="2.40.30.10:FF:000008">
    <property type="entry name" value="Translation initiation factor IF-2"/>
    <property type="match status" value="1"/>
</dbReference>
<dbReference type="SUPFAM" id="SSF52156">
    <property type="entry name" value="Initiation factor IF2/eIF5b, domain 3"/>
    <property type="match status" value="1"/>
</dbReference>
<dbReference type="InterPro" id="IPR036925">
    <property type="entry name" value="TIF_IF2_dom3_sf"/>
</dbReference>
<feature type="domain" description="Tr-type G" evidence="10">
    <location>
        <begin position="483"/>
        <end position="652"/>
    </location>
</feature>
<dbReference type="RefSeq" id="WP_015414057.1">
    <property type="nucleotide sequence ID" value="NC_020409.1"/>
</dbReference>
<dbReference type="Proteomes" id="UP000011724">
    <property type="component" value="Chromosome"/>
</dbReference>
<comment type="subcellular location">
    <subcellularLocation>
        <location evidence="7">Cytoplasm</location>
    </subcellularLocation>
</comment>
<dbReference type="Gene3D" id="2.40.30.10">
    <property type="entry name" value="Translation factors"/>
    <property type="match status" value="2"/>
</dbReference>
<feature type="region of interest" description="G-domain" evidence="7">
    <location>
        <begin position="486"/>
        <end position="634"/>
    </location>
</feature>
<evidence type="ECO:0000313" key="11">
    <source>
        <dbReference type="EMBL" id="CCH48003.1"/>
    </source>
</evidence>